<keyword evidence="1 6" id="KW-0768">Sushi</keyword>
<dbReference type="InterPro" id="IPR035976">
    <property type="entry name" value="Sushi/SCR/CCP_sf"/>
</dbReference>
<dbReference type="STRING" id="59463.ENSMLUP00000019382"/>
<keyword evidence="9" id="KW-1185">Reference proteome</keyword>
<dbReference type="InterPro" id="IPR050350">
    <property type="entry name" value="Compl-Cell_Adhes-Reg"/>
</dbReference>
<dbReference type="PANTHER" id="PTHR19325">
    <property type="entry name" value="COMPLEMENT COMPONENT-RELATED SUSHI DOMAIN-CONTAINING"/>
    <property type="match status" value="1"/>
</dbReference>
<dbReference type="eggNOG" id="ENOG502QPUC">
    <property type="taxonomic scope" value="Eukaryota"/>
</dbReference>
<dbReference type="CDD" id="cd00033">
    <property type="entry name" value="CCP"/>
    <property type="match status" value="6"/>
</dbReference>
<reference evidence="8 9" key="1">
    <citation type="journal article" date="2011" name="Nature">
        <title>A high-resolution map of human evolutionary constraint using 29 mammals.</title>
        <authorList>
            <person name="Lindblad-Toh K."/>
            <person name="Garber M."/>
            <person name="Zuk O."/>
            <person name="Lin M.F."/>
            <person name="Parker B.J."/>
            <person name="Washietl S."/>
            <person name="Kheradpour P."/>
            <person name="Ernst J."/>
            <person name="Jordan G."/>
            <person name="Mauceli E."/>
            <person name="Ward L.D."/>
            <person name="Lowe C.B."/>
            <person name="Holloway A.K."/>
            <person name="Clamp M."/>
            <person name="Gnerre S."/>
            <person name="Alfoldi J."/>
            <person name="Beal K."/>
            <person name="Chang J."/>
            <person name="Clawson H."/>
            <person name="Cuff J."/>
            <person name="Di Palma F."/>
            <person name="Fitzgerald S."/>
            <person name="Flicek P."/>
            <person name="Guttman M."/>
            <person name="Hubisz M.J."/>
            <person name="Jaffe D.B."/>
            <person name="Jungreis I."/>
            <person name="Kent W.J."/>
            <person name="Kostka D."/>
            <person name="Lara M."/>
            <person name="Martins A.L."/>
            <person name="Massingham T."/>
            <person name="Moltke I."/>
            <person name="Raney B.J."/>
            <person name="Rasmussen M.D."/>
            <person name="Robinson J."/>
            <person name="Stark A."/>
            <person name="Vilella A.J."/>
            <person name="Wen J."/>
            <person name="Xie X."/>
            <person name="Zody M.C."/>
            <person name="Baldwin J."/>
            <person name="Bloom T."/>
            <person name="Chin C.W."/>
            <person name="Heiman D."/>
            <person name="Nicol R."/>
            <person name="Nusbaum C."/>
            <person name="Young S."/>
            <person name="Wilkinson J."/>
            <person name="Worley K.C."/>
            <person name="Kovar C.L."/>
            <person name="Muzny D.M."/>
            <person name="Gibbs R.A."/>
            <person name="Cree A."/>
            <person name="Dihn H.H."/>
            <person name="Fowler G."/>
            <person name="Jhangiani S."/>
            <person name="Joshi V."/>
            <person name="Lee S."/>
            <person name="Lewis L.R."/>
            <person name="Nazareth L.V."/>
            <person name="Okwuonu G."/>
            <person name="Santibanez J."/>
            <person name="Warren W.C."/>
            <person name="Mardis E.R."/>
            <person name="Weinstock G.M."/>
            <person name="Wilson R.K."/>
            <person name="Delehaunty K."/>
            <person name="Dooling D."/>
            <person name="Fronik C."/>
            <person name="Fulton L."/>
            <person name="Fulton B."/>
            <person name="Graves T."/>
            <person name="Minx P."/>
            <person name="Sodergren E."/>
            <person name="Birney E."/>
            <person name="Margulies E.H."/>
            <person name="Herrero J."/>
            <person name="Green E.D."/>
            <person name="Haussler D."/>
            <person name="Siepel A."/>
            <person name="Goldman N."/>
            <person name="Pollard K.S."/>
            <person name="Pedersen J.S."/>
            <person name="Lander E.S."/>
            <person name="Kellis M."/>
        </authorList>
    </citation>
    <scope>NUCLEOTIDE SEQUENCE [LARGE SCALE GENOMIC DNA]</scope>
</reference>
<dbReference type="AlphaFoldDB" id="G1Q6P9"/>
<feature type="domain" description="Sushi" evidence="7">
    <location>
        <begin position="237"/>
        <end position="300"/>
    </location>
</feature>
<dbReference type="FunFam" id="2.10.70.10:FF:000014">
    <property type="entry name" value="Membrane cofactor protein"/>
    <property type="match status" value="1"/>
</dbReference>
<reference evidence="8" key="3">
    <citation type="submission" date="2025-09" db="UniProtKB">
        <authorList>
            <consortium name="Ensembl"/>
        </authorList>
    </citation>
    <scope>IDENTIFICATION</scope>
</reference>
<evidence type="ECO:0000259" key="7">
    <source>
        <dbReference type="PROSITE" id="PS50923"/>
    </source>
</evidence>
<feature type="domain" description="Sushi" evidence="7">
    <location>
        <begin position="1"/>
        <end position="41"/>
    </location>
</feature>
<keyword evidence="2" id="KW-0732">Signal</keyword>
<dbReference type="SMART" id="SM00032">
    <property type="entry name" value="CCP"/>
    <property type="match status" value="6"/>
</dbReference>
<dbReference type="PROSITE" id="PS50923">
    <property type="entry name" value="SUSHI"/>
    <property type="match status" value="7"/>
</dbReference>
<keyword evidence="3" id="KW-0677">Repeat</keyword>
<protein>
    <recommendedName>
        <fullName evidence="7">Sushi domain-containing protein</fullName>
    </recommendedName>
</protein>
<dbReference type="EMBL" id="AAPE02061520">
    <property type="status" value="NOT_ANNOTATED_CDS"/>
    <property type="molecule type" value="Genomic_DNA"/>
</dbReference>
<evidence type="ECO:0000313" key="8">
    <source>
        <dbReference type="Ensembl" id="ENSMLUP00000019382.1"/>
    </source>
</evidence>
<dbReference type="Proteomes" id="UP000001074">
    <property type="component" value="Unassembled WGS sequence"/>
</dbReference>
<dbReference type="SUPFAM" id="SSF57535">
    <property type="entry name" value="Complement control module/SCR domain"/>
    <property type="match status" value="7"/>
</dbReference>
<dbReference type="OMA" id="DNGMHNG"/>
<evidence type="ECO:0000256" key="6">
    <source>
        <dbReference type="PROSITE-ProRule" id="PRU00302"/>
    </source>
</evidence>
<evidence type="ECO:0000256" key="2">
    <source>
        <dbReference type="ARBA" id="ARBA00022729"/>
    </source>
</evidence>
<name>G1Q6P9_MYOLU</name>
<accession>G1Q6P9</accession>
<keyword evidence="4 6" id="KW-1015">Disulfide bond</keyword>
<feature type="domain" description="Sushi" evidence="7">
    <location>
        <begin position="108"/>
        <end position="173"/>
    </location>
</feature>
<dbReference type="Gene3D" id="2.10.70.10">
    <property type="entry name" value="Complement Module, domain 1"/>
    <property type="match status" value="7"/>
</dbReference>
<evidence type="ECO:0000256" key="1">
    <source>
        <dbReference type="ARBA" id="ARBA00022659"/>
    </source>
</evidence>
<dbReference type="GeneTree" id="ENSGT00940000161381"/>
<dbReference type="PANTHER" id="PTHR19325:SF521">
    <property type="entry name" value="MEMBRANE COFACTOR PROTEIN"/>
    <property type="match status" value="1"/>
</dbReference>
<evidence type="ECO:0000313" key="9">
    <source>
        <dbReference type="Proteomes" id="UP000001074"/>
    </source>
</evidence>
<dbReference type="HOGENOM" id="CLU_020107_5_2_1"/>
<comment type="caution">
    <text evidence="6">Lacks conserved residue(s) required for the propagation of feature annotation.</text>
</comment>
<reference evidence="8" key="2">
    <citation type="submission" date="2025-08" db="UniProtKB">
        <authorList>
            <consortium name="Ensembl"/>
        </authorList>
    </citation>
    <scope>IDENTIFICATION</scope>
</reference>
<dbReference type="InParanoid" id="G1Q6P9"/>
<keyword evidence="5" id="KW-0325">Glycoprotein</keyword>
<evidence type="ECO:0000256" key="5">
    <source>
        <dbReference type="ARBA" id="ARBA00023180"/>
    </source>
</evidence>
<evidence type="ECO:0000256" key="3">
    <source>
        <dbReference type="ARBA" id="ARBA00022737"/>
    </source>
</evidence>
<sequence length="426" mass="47552">GDRVEFKCRLGYKRIVPLVPTTAVCQPDNTWAPPLQEACTEKTCPQLGEPLNGRIVYISYVNEADKFGYQAHYICNEGYYLLGTKNLYCEVTGNNVEWSDSPPQCERILCQPPKQIPNGEFSNSHKDTFEYSEVVTYSCKPSNGPDEYSLVGESRLVCSGRNQWSSNPPECKGMVKCQYPVLKNGKVISGLGKKYYYKSEVTVECLEGFHLEGNKTVVCGVNNNWEPKMPECIKGRGGCDELPTFASMELKGNPAPHYTPGNTVEYECLPGYKRLIPVLPTSAVCQPDNTWTPLQEACTRKSCPQLVEPQNAQVFFTHGTFQFGSQAHYVCNEGYNLIGVDILYCNVSGNNVEWSDSPPQCEKVSCQPPRKISNGKYTKSFKDTFEYNEVVIYSPNPSNGPGFDLQGSSTVFCGSNNNWEPKMPKC</sequence>
<feature type="domain" description="Sushi" evidence="7">
    <location>
        <begin position="175"/>
        <end position="234"/>
    </location>
</feature>
<dbReference type="InterPro" id="IPR000436">
    <property type="entry name" value="Sushi_SCR_CCP_dom"/>
</dbReference>
<feature type="disulfide bond" evidence="6">
    <location>
        <begin position="205"/>
        <end position="232"/>
    </location>
</feature>
<feature type="domain" description="Sushi" evidence="7">
    <location>
        <begin position="364"/>
        <end position="426"/>
    </location>
</feature>
<dbReference type="Pfam" id="PF00084">
    <property type="entry name" value="Sushi"/>
    <property type="match status" value="7"/>
</dbReference>
<feature type="domain" description="Sushi" evidence="7">
    <location>
        <begin position="42"/>
        <end position="107"/>
    </location>
</feature>
<proteinExistence type="predicted"/>
<evidence type="ECO:0000256" key="4">
    <source>
        <dbReference type="ARBA" id="ARBA00023157"/>
    </source>
</evidence>
<organism evidence="8 9">
    <name type="scientific">Myotis lucifugus</name>
    <name type="common">Little brown bat</name>
    <dbReference type="NCBI Taxonomy" id="59463"/>
    <lineage>
        <taxon>Eukaryota</taxon>
        <taxon>Metazoa</taxon>
        <taxon>Chordata</taxon>
        <taxon>Craniata</taxon>
        <taxon>Vertebrata</taxon>
        <taxon>Euteleostomi</taxon>
        <taxon>Mammalia</taxon>
        <taxon>Eutheria</taxon>
        <taxon>Laurasiatheria</taxon>
        <taxon>Chiroptera</taxon>
        <taxon>Yangochiroptera</taxon>
        <taxon>Vespertilionidae</taxon>
        <taxon>Myotis</taxon>
    </lineage>
</organism>
<feature type="domain" description="Sushi" evidence="7">
    <location>
        <begin position="301"/>
        <end position="363"/>
    </location>
</feature>
<dbReference type="FunFam" id="2.10.70.10:FF:000055">
    <property type="entry name" value="Complement decay-accelerating factor, GPI-anchored"/>
    <property type="match status" value="1"/>
</dbReference>
<dbReference type="Ensembl" id="ENSMLUT00000026181.1">
    <property type="protein sequence ID" value="ENSMLUP00000019382.1"/>
    <property type="gene ID" value="ENSMLUG00000030191.1"/>
</dbReference>
<dbReference type="EMBL" id="AAPE02061521">
    <property type="status" value="NOT_ANNOTATED_CDS"/>
    <property type="molecule type" value="Genomic_DNA"/>
</dbReference>